<keyword evidence="7" id="KW-0406">Ion transport</keyword>
<dbReference type="GO" id="GO:0005886">
    <property type="term" value="C:plasma membrane"/>
    <property type="evidence" value="ECO:0007669"/>
    <property type="project" value="UniProtKB-SubCell"/>
</dbReference>
<dbReference type="EMBL" id="JAKCXM010000387">
    <property type="protein sequence ID" value="KAJ0394749.1"/>
    <property type="molecule type" value="Genomic_DNA"/>
</dbReference>
<dbReference type="PANTHER" id="PTHR10582:SF2">
    <property type="entry name" value="INACTIVE"/>
    <property type="match status" value="1"/>
</dbReference>
<protein>
    <recommendedName>
        <fullName evidence="12">Ion transport domain-containing protein</fullName>
    </recommendedName>
</protein>
<evidence type="ECO:0000256" key="3">
    <source>
        <dbReference type="ARBA" id="ARBA00022475"/>
    </source>
</evidence>
<name>A0AAD5Q3D1_PYTIN</name>
<feature type="transmembrane region" description="Helical" evidence="9">
    <location>
        <begin position="516"/>
        <end position="536"/>
    </location>
</feature>
<keyword evidence="6" id="KW-0106">Calcium</keyword>
<keyword evidence="9" id="KW-1133">Transmembrane helix</keyword>
<evidence type="ECO:0000256" key="2">
    <source>
        <dbReference type="ARBA" id="ARBA00022448"/>
    </source>
</evidence>
<keyword evidence="5" id="KW-0677">Repeat</keyword>
<evidence type="ECO:0000313" key="11">
    <source>
        <dbReference type="Proteomes" id="UP001209570"/>
    </source>
</evidence>
<keyword evidence="2" id="KW-0813">Transport</keyword>
<evidence type="ECO:0000256" key="8">
    <source>
        <dbReference type="ARBA" id="ARBA00023303"/>
    </source>
</evidence>
<evidence type="ECO:0000256" key="9">
    <source>
        <dbReference type="SAM" id="Phobius"/>
    </source>
</evidence>
<accession>A0AAD5Q3D1</accession>
<feature type="transmembrane region" description="Helical" evidence="9">
    <location>
        <begin position="617"/>
        <end position="637"/>
    </location>
</feature>
<keyword evidence="8" id="KW-0407">Ion channel</keyword>
<evidence type="ECO:0000256" key="1">
    <source>
        <dbReference type="ARBA" id="ARBA00004651"/>
    </source>
</evidence>
<feature type="transmembrane region" description="Helical" evidence="9">
    <location>
        <begin position="548"/>
        <end position="567"/>
    </location>
</feature>
<evidence type="ECO:0000256" key="5">
    <source>
        <dbReference type="ARBA" id="ARBA00022737"/>
    </source>
</evidence>
<evidence type="ECO:0008006" key="12">
    <source>
        <dbReference type="Google" id="ProtNLM"/>
    </source>
</evidence>
<keyword evidence="11" id="KW-1185">Reference proteome</keyword>
<feature type="transmembrane region" description="Helical" evidence="9">
    <location>
        <begin position="658"/>
        <end position="677"/>
    </location>
</feature>
<dbReference type="SMART" id="SM00248">
    <property type="entry name" value="ANK"/>
    <property type="match status" value="5"/>
</dbReference>
<proteinExistence type="predicted"/>
<dbReference type="Proteomes" id="UP001209570">
    <property type="component" value="Unassembled WGS sequence"/>
</dbReference>
<evidence type="ECO:0000256" key="7">
    <source>
        <dbReference type="ARBA" id="ARBA00023065"/>
    </source>
</evidence>
<dbReference type="InterPro" id="IPR036770">
    <property type="entry name" value="Ankyrin_rpt-contain_sf"/>
</dbReference>
<comment type="caution">
    <text evidence="10">The sequence shown here is derived from an EMBL/GenBank/DDBJ whole genome shotgun (WGS) entry which is preliminary data.</text>
</comment>
<dbReference type="InterPro" id="IPR002110">
    <property type="entry name" value="Ankyrin_rpt"/>
</dbReference>
<dbReference type="Gene3D" id="1.25.40.20">
    <property type="entry name" value="Ankyrin repeat-containing domain"/>
    <property type="match status" value="1"/>
</dbReference>
<evidence type="ECO:0000256" key="4">
    <source>
        <dbReference type="ARBA" id="ARBA00022568"/>
    </source>
</evidence>
<keyword evidence="9" id="KW-0812">Transmembrane</keyword>
<keyword evidence="4" id="KW-0109">Calcium transport</keyword>
<reference evidence="10" key="1">
    <citation type="submission" date="2021-12" db="EMBL/GenBank/DDBJ databases">
        <title>Prjna785345.</title>
        <authorList>
            <person name="Rujirawat T."/>
            <person name="Krajaejun T."/>
        </authorList>
    </citation>
    <scope>NUCLEOTIDE SEQUENCE</scope>
    <source>
        <strain evidence="10">Pi057C3</strain>
    </source>
</reference>
<dbReference type="AlphaFoldDB" id="A0AAD5Q3D1"/>
<dbReference type="PANTHER" id="PTHR10582">
    <property type="entry name" value="TRANSIENT RECEPTOR POTENTIAL ION CHANNEL PROTEIN"/>
    <property type="match status" value="1"/>
</dbReference>
<evidence type="ECO:0000256" key="6">
    <source>
        <dbReference type="ARBA" id="ARBA00022837"/>
    </source>
</evidence>
<dbReference type="InterPro" id="IPR024862">
    <property type="entry name" value="TRPV"/>
</dbReference>
<dbReference type="SUPFAM" id="SSF48403">
    <property type="entry name" value="Ankyrin repeat"/>
    <property type="match status" value="1"/>
</dbReference>
<evidence type="ECO:0000313" key="10">
    <source>
        <dbReference type="EMBL" id="KAJ0394749.1"/>
    </source>
</evidence>
<comment type="subcellular location">
    <subcellularLocation>
        <location evidence="1">Cell membrane</location>
        <topology evidence="1">Multi-pass membrane protein</topology>
    </subcellularLocation>
</comment>
<gene>
    <name evidence="10" type="ORF">P43SY_004051</name>
</gene>
<sequence length="877" mass="99282">MGRTASQRKVQPRRAVARVLRAVGLLSRVDVVAQQVLDHENDDIFRAVRSNNLLAAIALIDADPDCLLHRDSVGVGPVHAAFLFGHQKLGKEIVRRRPDLAALQCGTLDDTDGRVLSPYEGENILHIAIVRREARLARWLVRQIPELLEAETIGSFFGPSKPCYFGGTPFLFAVSSNQIDVALELLAAGERAKKERSANSGAQRRATERRRQQLQLLQEHSHRTRPKRSMMAAGFNTNKRRTLWTSKRSVAAGNAATADDEDGAHETSVFMTDRFGNSALHLAVLHDLPDVYDFAVAMAMRVLSDPHFSIVSFLIECERAAKNDTTTQEDAKSRRARQLKVIGDRVMETEGLSAFMRRVDDVTYARMKSFLMHRNEDELTPLSLAAAVGNQRMLQHIIQQQTTVAWTYGPIAAVNVPLLDLEEPELRDDNGDGILLKTVDRLLRWLPYPFSPKRQNGYITAIQCLCSYERLSSSIHKNDLNAVLVKRLDMLQMKEIRSVLRKKWKYVGRERFMRRLWIYVVFLATFNVSTLFQTAHYRNKSAAMSERVLVAVADVICYGFALTRFFNEVPQLIFSFQAYVSEAGAGRLDNVCTLVTSSFLFLSGVSRVLDQQDLTDAFTAVALVFAWFYLLFFLMGFRSTGPFVIMILTMIQHDFVRFVFVYIAVMAGFSQALYLVHDGRAEGLAGWLHRVRLLVITGFTGEVNYDDNYTSGRMNALTQSFMFGYIVLVMILLVNLLIAMMGNTYSEILAQSEQRWVAERANIMTTIENQCPDNVNHILRCFPHCCPEHMPRCYCGCSLHVLVTFDNIRAVDMANLAVCVRFETEERSAAIQHGHVVSFPRLPPSVVQDDSNDYEWILAEMESEVKQREVPERPDID</sequence>
<dbReference type="GO" id="GO:0005216">
    <property type="term" value="F:monoatomic ion channel activity"/>
    <property type="evidence" value="ECO:0007669"/>
    <property type="project" value="InterPro"/>
</dbReference>
<keyword evidence="9" id="KW-0472">Membrane</keyword>
<dbReference type="GO" id="GO:0098703">
    <property type="term" value="P:calcium ion import across plasma membrane"/>
    <property type="evidence" value="ECO:0007669"/>
    <property type="project" value="TreeGrafter"/>
</dbReference>
<keyword evidence="3" id="KW-1003">Cell membrane</keyword>
<feature type="transmembrane region" description="Helical" evidence="9">
    <location>
        <begin position="722"/>
        <end position="745"/>
    </location>
</feature>
<organism evidence="10 11">
    <name type="scientific">Pythium insidiosum</name>
    <name type="common">Pythiosis disease agent</name>
    <dbReference type="NCBI Taxonomy" id="114742"/>
    <lineage>
        <taxon>Eukaryota</taxon>
        <taxon>Sar</taxon>
        <taxon>Stramenopiles</taxon>
        <taxon>Oomycota</taxon>
        <taxon>Peronosporomycetes</taxon>
        <taxon>Pythiales</taxon>
        <taxon>Pythiaceae</taxon>
        <taxon>Pythium</taxon>
    </lineage>
</organism>